<dbReference type="EMBL" id="BKCP01000001">
    <property type="protein sequence ID" value="GER24796.1"/>
    <property type="molecule type" value="Genomic_DNA"/>
</dbReference>
<dbReference type="PANTHER" id="PTHR36746:SF3">
    <property type="entry name" value="DUF4005 DOMAIN-CONTAINING PROTEIN"/>
    <property type="match status" value="1"/>
</dbReference>
<protein>
    <submittedName>
        <fullName evidence="2">4Fe-4S binding domain protein</fullName>
    </submittedName>
</protein>
<proteinExistence type="predicted"/>
<dbReference type="OrthoDB" id="1588050at2759"/>
<dbReference type="AlphaFoldDB" id="A0A5A7NWC6"/>
<sequence>MYKATIGRFFSRPRESQASPQTTKTPSSPSPMLSKSAHIVNHPSQTETIPVEFEHHKNQNNNNVMVYSSNFYSNDLSQEVTLPRGKKLDHTKTNERFSDYIVKVKGKMRTASNVDAVRITAKKTTAKRDSFNDKVLAYINRAKLKIRTTSVRDEKEF</sequence>
<dbReference type="Proteomes" id="UP000325081">
    <property type="component" value="Unassembled WGS sequence"/>
</dbReference>
<accession>A0A5A7NWC6</accession>
<name>A0A5A7NWC6_STRAF</name>
<feature type="compositionally biased region" description="Low complexity" evidence="1">
    <location>
        <begin position="16"/>
        <end position="36"/>
    </location>
</feature>
<organism evidence="2 3">
    <name type="scientific">Striga asiatica</name>
    <name type="common">Asiatic witchweed</name>
    <name type="synonym">Buchnera asiatica</name>
    <dbReference type="NCBI Taxonomy" id="4170"/>
    <lineage>
        <taxon>Eukaryota</taxon>
        <taxon>Viridiplantae</taxon>
        <taxon>Streptophyta</taxon>
        <taxon>Embryophyta</taxon>
        <taxon>Tracheophyta</taxon>
        <taxon>Spermatophyta</taxon>
        <taxon>Magnoliopsida</taxon>
        <taxon>eudicotyledons</taxon>
        <taxon>Gunneridae</taxon>
        <taxon>Pentapetalae</taxon>
        <taxon>asterids</taxon>
        <taxon>lamiids</taxon>
        <taxon>Lamiales</taxon>
        <taxon>Orobanchaceae</taxon>
        <taxon>Buchnereae</taxon>
        <taxon>Striga</taxon>
    </lineage>
</organism>
<feature type="region of interest" description="Disordered" evidence="1">
    <location>
        <begin position="1"/>
        <end position="36"/>
    </location>
</feature>
<evidence type="ECO:0000256" key="1">
    <source>
        <dbReference type="SAM" id="MobiDB-lite"/>
    </source>
</evidence>
<evidence type="ECO:0000313" key="3">
    <source>
        <dbReference type="Proteomes" id="UP000325081"/>
    </source>
</evidence>
<gene>
    <name evidence="2" type="ORF">STAS_00343</name>
</gene>
<comment type="caution">
    <text evidence="2">The sequence shown here is derived from an EMBL/GenBank/DDBJ whole genome shotgun (WGS) entry which is preliminary data.</text>
</comment>
<keyword evidence="3" id="KW-1185">Reference proteome</keyword>
<evidence type="ECO:0000313" key="2">
    <source>
        <dbReference type="EMBL" id="GER24796.1"/>
    </source>
</evidence>
<reference evidence="3" key="1">
    <citation type="journal article" date="2019" name="Curr. Biol.">
        <title>Genome Sequence of Striga asiatica Provides Insight into the Evolution of Plant Parasitism.</title>
        <authorList>
            <person name="Yoshida S."/>
            <person name="Kim S."/>
            <person name="Wafula E.K."/>
            <person name="Tanskanen J."/>
            <person name="Kim Y.M."/>
            <person name="Honaas L."/>
            <person name="Yang Z."/>
            <person name="Spallek T."/>
            <person name="Conn C.E."/>
            <person name="Ichihashi Y."/>
            <person name="Cheong K."/>
            <person name="Cui S."/>
            <person name="Der J.P."/>
            <person name="Gundlach H."/>
            <person name="Jiao Y."/>
            <person name="Hori C."/>
            <person name="Ishida J.K."/>
            <person name="Kasahara H."/>
            <person name="Kiba T."/>
            <person name="Kim M.S."/>
            <person name="Koo N."/>
            <person name="Laohavisit A."/>
            <person name="Lee Y.H."/>
            <person name="Lumba S."/>
            <person name="McCourt P."/>
            <person name="Mortimer J.C."/>
            <person name="Mutuku J.M."/>
            <person name="Nomura T."/>
            <person name="Sasaki-Sekimoto Y."/>
            <person name="Seto Y."/>
            <person name="Wang Y."/>
            <person name="Wakatake T."/>
            <person name="Sakakibara H."/>
            <person name="Demura T."/>
            <person name="Yamaguchi S."/>
            <person name="Yoneyama K."/>
            <person name="Manabe R.I."/>
            <person name="Nelson D.C."/>
            <person name="Schulman A.H."/>
            <person name="Timko M.P."/>
            <person name="dePamphilis C.W."/>
            <person name="Choi D."/>
            <person name="Shirasu K."/>
        </authorList>
    </citation>
    <scope>NUCLEOTIDE SEQUENCE [LARGE SCALE GENOMIC DNA]</scope>
    <source>
        <strain evidence="3">cv. UVA1</strain>
    </source>
</reference>
<dbReference type="PANTHER" id="PTHR36746">
    <property type="entry name" value="BNAC04G51760D PROTEIN"/>
    <property type="match status" value="1"/>
</dbReference>